<dbReference type="HOGENOM" id="CLU_2196790_0_0_1"/>
<evidence type="ECO:0000313" key="2">
    <source>
        <dbReference type="Proteomes" id="UP000007174"/>
    </source>
</evidence>
<reference evidence="2" key="1">
    <citation type="journal article" date="2012" name="Nat. Genet.">
        <title>Lifestyle transitions in plant pathogenic Colletotrichum fungi deciphered by genome and transcriptome analyses.</title>
        <authorList>
            <person name="O'Connell R.J."/>
            <person name="Thon M.R."/>
            <person name="Hacquard S."/>
            <person name="Amyotte S.G."/>
            <person name="Kleemann J."/>
            <person name="Torres M.F."/>
            <person name="Damm U."/>
            <person name="Buiate E.A."/>
            <person name="Epstein L."/>
            <person name="Alkan N."/>
            <person name="Altmueller J."/>
            <person name="Alvarado-Balderrama L."/>
            <person name="Bauser C.A."/>
            <person name="Becker C."/>
            <person name="Birren B.W."/>
            <person name="Chen Z."/>
            <person name="Choi J."/>
            <person name="Crouch J.A."/>
            <person name="Duvick J.P."/>
            <person name="Farman M.A."/>
            <person name="Gan P."/>
            <person name="Heiman D."/>
            <person name="Henrissat B."/>
            <person name="Howard R.J."/>
            <person name="Kabbage M."/>
            <person name="Koch C."/>
            <person name="Kracher B."/>
            <person name="Kubo Y."/>
            <person name="Law A.D."/>
            <person name="Lebrun M.-H."/>
            <person name="Lee Y.-H."/>
            <person name="Miyara I."/>
            <person name="Moore N."/>
            <person name="Neumann U."/>
            <person name="Nordstroem K."/>
            <person name="Panaccione D.G."/>
            <person name="Panstruga R."/>
            <person name="Place M."/>
            <person name="Proctor R.H."/>
            <person name="Prusky D."/>
            <person name="Rech G."/>
            <person name="Reinhardt R."/>
            <person name="Rollins J.A."/>
            <person name="Rounsley S."/>
            <person name="Schardl C.L."/>
            <person name="Schwartz D.C."/>
            <person name="Shenoy N."/>
            <person name="Shirasu K."/>
            <person name="Sikhakolli U.R."/>
            <person name="Stueber K."/>
            <person name="Sukno S.A."/>
            <person name="Sweigard J.A."/>
            <person name="Takano Y."/>
            <person name="Takahara H."/>
            <person name="Trail F."/>
            <person name="van der Does H.C."/>
            <person name="Voll L.M."/>
            <person name="Will I."/>
            <person name="Young S."/>
            <person name="Zeng Q."/>
            <person name="Zhang J."/>
            <person name="Zhou S."/>
            <person name="Dickman M.B."/>
            <person name="Schulze-Lefert P."/>
            <person name="Ver Loren van Themaat E."/>
            <person name="Ma L.-J."/>
            <person name="Vaillancourt L.J."/>
        </authorList>
    </citation>
    <scope>NUCLEOTIDE SEQUENCE [LARGE SCALE GENOMIC DNA]</scope>
    <source>
        <strain evidence="2">IMI 349063</strain>
    </source>
</reference>
<dbReference type="EMBL" id="CACQ02008790">
    <property type="protein sequence ID" value="CCF46532.1"/>
    <property type="molecule type" value="Genomic_DNA"/>
</dbReference>
<name>H1W219_COLHI</name>
<proteinExistence type="predicted"/>
<protein>
    <submittedName>
        <fullName evidence="1">Uncharacterized protein</fullName>
    </submittedName>
</protein>
<dbReference type="AlphaFoldDB" id="H1W219"/>
<sequence length="108" mass="11909">MLRPGRSSVFQRELKKLAGNILRPFEPGLGFSIQFGTCHSEVLIASQEKHNCFSSLHNRGVYPIQCCTPTSKTRHASSGNQAVHSDHLVLGVLCLEVKANVHVCEKQP</sequence>
<organism evidence="1 2">
    <name type="scientific">Colletotrichum higginsianum (strain IMI 349063)</name>
    <name type="common">Crucifer anthracnose fungus</name>
    <dbReference type="NCBI Taxonomy" id="759273"/>
    <lineage>
        <taxon>Eukaryota</taxon>
        <taxon>Fungi</taxon>
        <taxon>Dikarya</taxon>
        <taxon>Ascomycota</taxon>
        <taxon>Pezizomycotina</taxon>
        <taxon>Sordariomycetes</taxon>
        <taxon>Hypocreomycetidae</taxon>
        <taxon>Glomerellales</taxon>
        <taxon>Glomerellaceae</taxon>
        <taxon>Colletotrichum</taxon>
        <taxon>Colletotrichum destructivum species complex</taxon>
    </lineage>
</organism>
<accession>H1W219</accession>
<gene>
    <name evidence="1" type="ORF">CH063_00623</name>
</gene>
<dbReference type="Proteomes" id="UP000007174">
    <property type="component" value="Unassembled WGS sequence"/>
</dbReference>
<evidence type="ECO:0000313" key="1">
    <source>
        <dbReference type="EMBL" id="CCF46532.1"/>
    </source>
</evidence>